<keyword evidence="1" id="KW-0378">Hydrolase</keyword>
<protein>
    <recommendedName>
        <fullName evidence="2">Tyrosine specific protein phosphatases domain-containing protein</fullName>
    </recommendedName>
</protein>
<dbReference type="InterPro" id="IPR029021">
    <property type="entry name" value="Prot-tyrosine_phosphatase-like"/>
</dbReference>
<dbReference type="InterPro" id="IPR016130">
    <property type="entry name" value="Tyr_Pase_AS"/>
</dbReference>
<dbReference type="OrthoDB" id="432447at2759"/>
<evidence type="ECO:0000313" key="3">
    <source>
        <dbReference type="EMBL" id="KXZ42296.1"/>
    </source>
</evidence>
<name>A0A150FXG6_GONPE</name>
<reference evidence="4" key="1">
    <citation type="journal article" date="2016" name="Nat. Commun.">
        <title>The Gonium pectorale genome demonstrates co-option of cell cycle regulation during the evolution of multicellularity.</title>
        <authorList>
            <person name="Hanschen E.R."/>
            <person name="Marriage T.N."/>
            <person name="Ferris P.J."/>
            <person name="Hamaji T."/>
            <person name="Toyoda A."/>
            <person name="Fujiyama A."/>
            <person name="Neme R."/>
            <person name="Noguchi H."/>
            <person name="Minakuchi Y."/>
            <person name="Suzuki M."/>
            <person name="Kawai-Toyooka H."/>
            <person name="Smith D.R."/>
            <person name="Sparks H."/>
            <person name="Anderson J."/>
            <person name="Bakaric R."/>
            <person name="Luria V."/>
            <person name="Karger A."/>
            <person name="Kirschner M.W."/>
            <person name="Durand P.M."/>
            <person name="Michod R.E."/>
            <person name="Nozaki H."/>
            <person name="Olson B.J."/>
        </authorList>
    </citation>
    <scope>NUCLEOTIDE SEQUENCE [LARGE SCALE GENOMIC DNA]</scope>
    <source>
        <strain evidence="4">NIES-2863</strain>
    </source>
</reference>
<dbReference type="STRING" id="33097.A0A150FXG6"/>
<dbReference type="InterPro" id="IPR050561">
    <property type="entry name" value="PTP"/>
</dbReference>
<keyword evidence="4" id="KW-1185">Reference proteome</keyword>
<gene>
    <name evidence="3" type="ORF">GPECTOR_165g156</name>
</gene>
<dbReference type="PROSITE" id="PS50056">
    <property type="entry name" value="TYR_PHOSPHATASE_2"/>
    <property type="match status" value="1"/>
</dbReference>
<dbReference type="Proteomes" id="UP000075714">
    <property type="component" value="Unassembled WGS sequence"/>
</dbReference>
<dbReference type="GO" id="GO:0016791">
    <property type="term" value="F:phosphatase activity"/>
    <property type="evidence" value="ECO:0007669"/>
    <property type="project" value="UniProtKB-ARBA"/>
</dbReference>
<dbReference type="InterPro" id="IPR000387">
    <property type="entry name" value="Tyr_Pase_dom"/>
</dbReference>
<evidence type="ECO:0000313" key="4">
    <source>
        <dbReference type="Proteomes" id="UP000075714"/>
    </source>
</evidence>
<dbReference type="PROSITE" id="PS00383">
    <property type="entry name" value="TYR_PHOSPHATASE_1"/>
    <property type="match status" value="1"/>
</dbReference>
<dbReference type="AlphaFoldDB" id="A0A150FXG6"/>
<dbReference type="Gene3D" id="3.90.190.10">
    <property type="entry name" value="Protein tyrosine phosphatase superfamily"/>
    <property type="match status" value="1"/>
</dbReference>
<dbReference type="SUPFAM" id="SSF52799">
    <property type="entry name" value="(Phosphotyrosine protein) phosphatases II"/>
    <property type="match status" value="1"/>
</dbReference>
<dbReference type="Pfam" id="PF22784">
    <property type="entry name" value="PTP-SAK"/>
    <property type="match status" value="1"/>
</dbReference>
<evidence type="ECO:0000256" key="1">
    <source>
        <dbReference type="ARBA" id="ARBA00022801"/>
    </source>
</evidence>
<dbReference type="EMBL" id="LSYV01000165">
    <property type="protein sequence ID" value="KXZ42296.1"/>
    <property type="molecule type" value="Genomic_DNA"/>
</dbReference>
<feature type="domain" description="Tyrosine specific protein phosphatases" evidence="2">
    <location>
        <begin position="101"/>
        <end position="173"/>
    </location>
</feature>
<accession>A0A150FXG6</accession>
<comment type="caution">
    <text evidence="3">The sequence shown here is derived from an EMBL/GenBank/DDBJ whole genome shotgun (WGS) entry which is preliminary data.</text>
</comment>
<evidence type="ECO:0000259" key="2">
    <source>
        <dbReference type="PROSITE" id="PS50056"/>
    </source>
</evidence>
<dbReference type="PANTHER" id="PTHR23339">
    <property type="entry name" value="TYROSINE SPECIFIC PROTEIN PHOSPHATASE AND DUAL SPECIFICITY PROTEIN PHOSPHATASE"/>
    <property type="match status" value="1"/>
</dbReference>
<organism evidence="3 4">
    <name type="scientific">Gonium pectorale</name>
    <name type="common">Green alga</name>
    <dbReference type="NCBI Taxonomy" id="33097"/>
    <lineage>
        <taxon>Eukaryota</taxon>
        <taxon>Viridiplantae</taxon>
        <taxon>Chlorophyta</taxon>
        <taxon>core chlorophytes</taxon>
        <taxon>Chlorophyceae</taxon>
        <taxon>CS clade</taxon>
        <taxon>Chlamydomonadales</taxon>
        <taxon>Volvocaceae</taxon>
        <taxon>Gonium</taxon>
    </lineage>
</organism>
<sequence length="179" mass="19020">MSCKSDVKYNFGRASEYDELVYGSARPGAVGQRCFNPEDKVTVAEVDEWSDHLASHGIRRVVSLLTPSELATYDGPPLHQTLGRRFARAVNVDAKAPGAVETLLAELREAEAAGDKVVVHCWGGGGRTGVALAAWLVRRHGLEPEAAAAAVEKAAVAQGTSRRADVAQLRQFLGLGVAT</sequence>
<proteinExistence type="predicted"/>
<dbReference type="InterPro" id="IPR057023">
    <property type="entry name" value="PTP-SAK"/>
</dbReference>